<dbReference type="AlphaFoldDB" id="A0A397HZ96"/>
<reference evidence="1 2" key="1">
    <citation type="submission" date="2018-08" db="EMBL/GenBank/DDBJ databases">
        <title>Genome and evolution of the arbuscular mycorrhizal fungus Diversispora epigaea (formerly Glomus versiforme) and its bacterial endosymbionts.</title>
        <authorList>
            <person name="Sun X."/>
            <person name="Fei Z."/>
            <person name="Harrison M."/>
        </authorList>
    </citation>
    <scope>NUCLEOTIDE SEQUENCE [LARGE SCALE GENOMIC DNA]</scope>
    <source>
        <strain evidence="1 2">IT104</strain>
    </source>
</reference>
<evidence type="ECO:0000313" key="2">
    <source>
        <dbReference type="Proteomes" id="UP000266861"/>
    </source>
</evidence>
<dbReference type="Proteomes" id="UP000266861">
    <property type="component" value="Unassembled WGS sequence"/>
</dbReference>
<name>A0A397HZ96_9GLOM</name>
<protein>
    <submittedName>
        <fullName evidence="1">Uncharacterized protein</fullName>
    </submittedName>
</protein>
<gene>
    <name evidence="1" type="ORF">Glove_294g79</name>
</gene>
<dbReference type="EMBL" id="PQFF01000268">
    <property type="protein sequence ID" value="RHZ68621.1"/>
    <property type="molecule type" value="Genomic_DNA"/>
</dbReference>
<accession>A0A397HZ96</accession>
<keyword evidence="2" id="KW-1185">Reference proteome</keyword>
<organism evidence="1 2">
    <name type="scientific">Diversispora epigaea</name>
    <dbReference type="NCBI Taxonomy" id="1348612"/>
    <lineage>
        <taxon>Eukaryota</taxon>
        <taxon>Fungi</taxon>
        <taxon>Fungi incertae sedis</taxon>
        <taxon>Mucoromycota</taxon>
        <taxon>Glomeromycotina</taxon>
        <taxon>Glomeromycetes</taxon>
        <taxon>Diversisporales</taxon>
        <taxon>Diversisporaceae</taxon>
        <taxon>Diversispora</taxon>
    </lineage>
</organism>
<sequence>MVTLIELDFLSREIHYGPYSRYWWELPSLPNREGLPYFPIRIGQKTYIYLNERNFYITIQCETFSNIASSPSAAISNVYEKIFHNKTRYSGLLVMGWTNEDIIKKLSKSIDFIPISVMVGTYKVFLYSVGSSDYTPWQNAGDGYKSSLIHSFGKKVAVFVSKIEKQQCILQIYQELHICKTYIGTTPDDVWKNSGLIQKYKGQQLFGLDDQTIQQILYQHRIPTCKPDDWNDYKKIKILFDYHLKRRTIANINWHDFFVTWLQEKITIIELSSRLESIYPVAYEFTDREKSAWRSFLRAAGCTNVTPWSQEESEINILFTIMIGQHLISESRKHGRKNGYGAPPPEKPIFTRLKFKAEMLNQFDRFFSDKAIINMSSYKSDTSTGLPTLYLQDYKKVLWERFHEQYPNGIKRTSFMTRLQGGRYVYKDNLGGLCSECNECGYEVFGDIRILISAHIDDENLKKKLLVDCQVIRRYMRRDYSKNLQVSSSGVAQHSSYISHCLKFAFGSCNLPHTEVCNNCENLFLFLKNLKTYLPSEFHESLNNYKRKLISWMAHHARKTYLNTYVQVSLDELDNNGAVCIVDYKMKILLQTVLKTKQEWFGKCDWTMHSILMYTKDMENNQLNIQAFDHWSDDTKQDAWFTASSLHAALNTLEKKPKWITILSDNGPHYHCTELMIIMGQWKDWYQIIPKQWIFLEAGEAKTAIDSHHSQISQAIKRYIKLGSDIESGEDIEEAIKNITGTHVAHLVPNRSTGTITGIRNFQQWTWPVEGENEGYIFAQVMPEIGTWKKWLPNQITKISKKRTFEKPNPTVSDHTEPTKLWKIPLLESQVINTEYNNEINNYNTLGDQIEQTNMDKLAKMESNTVFVLGWALKENQKFGKRDPIKRITPQIKKLLEIMFHSGTANPRQKMSAQQMHTNLLERVENNEIEADDVPKISTIANWISGFSRQWKTAMAERSLKEEETLIS</sequence>
<comment type="caution">
    <text evidence="1">The sequence shown here is derived from an EMBL/GenBank/DDBJ whole genome shotgun (WGS) entry which is preliminary data.</text>
</comment>
<evidence type="ECO:0000313" key="1">
    <source>
        <dbReference type="EMBL" id="RHZ68621.1"/>
    </source>
</evidence>
<proteinExistence type="predicted"/>